<keyword evidence="1" id="KW-1133">Transmembrane helix</keyword>
<sequence length="83" mass="9282">MSDSIRPASPPASICSAPFLLFFLFYTSFTPMEAGKRNRRIYCIQLSDRVLMDASGDGATGMMSCSPSLIWPEMHELNCRWAV</sequence>
<reference evidence="2" key="2">
    <citation type="submission" date="2018-04" db="EMBL/GenBank/DDBJ databases">
        <title>OnivRS2 (Oryza nivara Reference Sequence Version 2).</title>
        <authorList>
            <person name="Zhang J."/>
            <person name="Kudrna D."/>
            <person name="Lee S."/>
            <person name="Talag J."/>
            <person name="Rajasekar S."/>
            <person name="Welchert J."/>
            <person name="Hsing Y.-I."/>
            <person name="Wing R.A."/>
        </authorList>
    </citation>
    <scope>NUCLEOTIDE SEQUENCE [LARGE SCALE GENOMIC DNA]</scope>
    <source>
        <strain evidence="2">SL10</strain>
    </source>
</reference>
<proteinExistence type="predicted"/>
<dbReference type="AlphaFoldDB" id="A0A0E0HN51"/>
<name>A0A0E0HN51_ORYNI</name>
<dbReference type="EnsemblPlants" id="ONIVA06G09870.2">
    <property type="protein sequence ID" value="ONIVA06G09870.2"/>
    <property type="gene ID" value="ONIVA06G09870"/>
</dbReference>
<keyword evidence="3" id="KW-1185">Reference proteome</keyword>
<keyword evidence="1" id="KW-0472">Membrane</keyword>
<protein>
    <submittedName>
        <fullName evidence="2">Uncharacterized protein</fullName>
    </submittedName>
</protein>
<accession>A0A0E0HN51</accession>
<organism evidence="2">
    <name type="scientific">Oryza nivara</name>
    <name type="common">Indian wild rice</name>
    <name type="synonym">Oryza sativa f. spontanea</name>
    <dbReference type="NCBI Taxonomy" id="4536"/>
    <lineage>
        <taxon>Eukaryota</taxon>
        <taxon>Viridiplantae</taxon>
        <taxon>Streptophyta</taxon>
        <taxon>Embryophyta</taxon>
        <taxon>Tracheophyta</taxon>
        <taxon>Spermatophyta</taxon>
        <taxon>Magnoliopsida</taxon>
        <taxon>Liliopsida</taxon>
        <taxon>Poales</taxon>
        <taxon>Poaceae</taxon>
        <taxon>BOP clade</taxon>
        <taxon>Oryzoideae</taxon>
        <taxon>Oryzeae</taxon>
        <taxon>Oryzinae</taxon>
        <taxon>Oryza</taxon>
    </lineage>
</organism>
<dbReference type="Proteomes" id="UP000006591">
    <property type="component" value="Chromosome 6"/>
</dbReference>
<dbReference type="Gramene" id="ONIVA06G09870.2">
    <property type="protein sequence ID" value="ONIVA06G09870.2"/>
    <property type="gene ID" value="ONIVA06G09870"/>
</dbReference>
<evidence type="ECO:0000313" key="3">
    <source>
        <dbReference type="Proteomes" id="UP000006591"/>
    </source>
</evidence>
<evidence type="ECO:0000313" key="2">
    <source>
        <dbReference type="EnsemblPlants" id="ONIVA06G09870.2"/>
    </source>
</evidence>
<dbReference type="HOGENOM" id="CLU_2546509_0_0_1"/>
<evidence type="ECO:0000256" key="1">
    <source>
        <dbReference type="SAM" id="Phobius"/>
    </source>
</evidence>
<keyword evidence="1" id="KW-0812">Transmembrane</keyword>
<reference evidence="2" key="1">
    <citation type="submission" date="2015-04" db="UniProtKB">
        <authorList>
            <consortium name="EnsemblPlants"/>
        </authorList>
    </citation>
    <scope>IDENTIFICATION</scope>
    <source>
        <strain evidence="2">SL10</strain>
    </source>
</reference>
<feature type="transmembrane region" description="Helical" evidence="1">
    <location>
        <begin position="12"/>
        <end position="29"/>
    </location>
</feature>